<protein>
    <submittedName>
        <fullName evidence="1">Uncharacterized protein</fullName>
    </submittedName>
</protein>
<name>A0A1F6C1V6_9BACT</name>
<dbReference type="Proteomes" id="UP000178249">
    <property type="component" value="Unassembled WGS sequence"/>
</dbReference>
<gene>
    <name evidence="1" type="ORF">A2841_01255</name>
</gene>
<organism evidence="1 2">
    <name type="scientific">Candidatus Kaiserbacteria bacterium RIFCSPHIGHO2_01_FULL_48_10</name>
    <dbReference type="NCBI Taxonomy" id="1798476"/>
    <lineage>
        <taxon>Bacteria</taxon>
        <taxon>Candidatus Kaiseribacteriota</taxon>
    </lineage>
</organism>
<sequence length="115" mass="12748">MDKEKITARDERKVGILAGLVAAKRKNKVCSDIFVIVNYTSLSFEGLNEVILPRSLEVIEAPNTNVRALAIMGMAFGLGGMVHEYLTRRSIQKELLSVADKNEKAVEALEKLFPD</sequence>
<evidence type="ECO:0000313" key="2">
    <source>
        <dbReference type="Proteomes" id="UP000178249"/>
    </source>
</evidence>
<accession>A0A1F6C1V6</accession>
<comment type="caution">
    <text evidence="1">The sequence shown here is derived from an EMBL/GenBank/DDBJ whole genome shotgun (WGS) entry which is preliminary data.</text>
</comment>
<evidence type="ECO:0000313" key="1">
    <source>
        <dbReference type="EMBL" id="OGG43184.1"/>
    </source>
</evidence>
<proteinExistence type="predicted"/>
<dbReference type="EMBL" id="MFKP01000048">
    <property type="protein sequence ID" value="OGG43184.1"/>
    <property type="molecule type" value="Genomic_DNA"/>
</dbReference>
<reference evidence="1 2" key="1">
    <citation type="journal article" date="2016" name="Nat. Commun.">
        <title>Thousands of microbial genomes shed light on interconnected biogeochemical processes in an aquifer system.</title>
        <authorList>
            <person name="Anantharaman K."/>
            <person name="Brown C.T."/>
            <person name="Hug L.A."/>
            <person name="Sharon I."/>
            <person name="Castelle C.J."/>
            <person name="Probst A.J."/>
            <person name="Thomas B.C."/>
            <person name="Singh A."/>
            <person name="Wilkins M.J."/>
            <person name="Karaoz U."/>
            <person name="Brodie E.L."/>
            <person name="Williams K.H."/>
            <person name="Hubbard S.S."/>
            <person name="Banfield J.F."/>
        </authorList>
    </citation>
    <scope>NUCLEOTIDE SEQUENCE [LARGE SCALE GENOMIC DNA]</scope>
</reference>
<dbReference type="AlphaFoldDB" id="A0A1F6C1V6"/>